<evidence type="ECO:0000313" key="2">
    <source>
        <dbReference type="Proteomes" id="UP000243342"/>
    </source>
</evidence>
<gene>
    <name evidence="1" type="ORF">BIV57_15825</name>
</gene>
<dbReference type="InterPro" id="IPR036420">
    <property type="entry name" value="BRCT_dom_sf"/>
</dbReference>
<keyword evidence="2" id="KW-1185">Reference proteome</keyword>
<accession>A0A1J7C4M8</accession>
<dbReference type="RefSeq" id="WP_071657521.1">
    <property type="nucleotide sequence ID" value="NZ_MLCF01000088.1"/>
</dbReference>
<comment type="caution">
    <text evidence="1">The sequence shown here is derived from an EMBL/GenBank/DDBJ whole genome shotgun (WGS) entry which is preliminary data.</text>
</comment>
<sequence>MAEGEGCGMRERCSGWVQTLKGEKVLLTGAIYIKGEHVVRKKVGDRIALRGGTFVPRFNSSVTAVICGDLTGKNVVDVRRHLSEKLLEVEEQIRRGKHVHVVDQAGFDLLLDGFPARCRVHSGPTDV</sequence>
<dbReference type="Gene3D" id="3.40.50.10190">
    <property type="entry name" value="BRCT domain"/>
    <property type="match status" value="1"/>
</dbReference>
<dbReference type="AlphaFoldDB" id="A0A1J7C4M8"/>
<reference evidence="1 2" key="1">
    <citation type="submission" date="2016-10" db="EMBL/GenBank/DDBJ databases">
        <title>Genome sequence of Streptomyces gilvigriseus MUSC 26.</title>
        <authorList>
            <person name="Lee L.-H."/>
            <person name="Ser H.-L."/>
        </authorList>
    </citation>
    <scope>NUCLEOTIDE SEQUENCE [LARGE SCALE GENOMIC DNA]</scope>
    <source>
        <strain evidence="1 2">MUSC 26</strain>
    </source>
</reference>
<dbReference type="Proteomes" id="UP000243342">
    <property type="component" value="Unassembled WGS sequence"/>
</dbReference>
<dbReference type="EMBL" id="MLCF01000088">
    <property type="protein sequence ID" value="OIV36516.1"/>
    <property type="molecule type" value="Genomic_DNA"/>
</dbReference>
<protein>
    <recommendedName>
        <fullName evidence="3">BRCT domain-containing protein</fullName>
    </recommendedName>
</protein>
<name>A0A1J7C4M8_9ACTN</name>
<dbReference type="SUPFAM" id="SSF52113">
    <property type="entry name" value="BRCT domain"/>
    <property type="match status" value="1"/>
</dbReference>
<dbReference type="OrthoDB" id="4939521at2"/>
<proteinExistence type="predicted"/>
<organism evidence="1 2">
    <name type="scientific">Mangrovactinospora gilvigrisea</name>
    <dbReference type="NCBI Taxonomy" id="1428644"/>
    <lineage>
        <taxon>Bacteria</taxon>
        <taxon>Bacillati</taxon>
        <taxon>Actinomycetota</taxon>
        <taxon>Actinomycetes</taxon>
        <taxon>Kitasatosporales</taxon>
        <taxon>Streptomycetaceae</taxon>
        <taxon>Mangrovactinospora</taxon>
    </lineage>
</organism>
<evidence type="ECO:0000313" key="1">
    <source>
        <dbReference type="EMBL" id="OIV36516.1"/>
    </source>
</evidence>
<evidence type="ECO:0008006" key="3">
    <source>
        <dbReference type="Google" id="ProtNLM"/>
    </source>
</evidence>